<keyword evidence="4" id="KW-0675">Receptor</keyword>
<keyword evidence="5" id="KW-0325">Glycoprotein</keyword>
<keyword evidence="9" id="KW-1185">Reference proteome</keyword>
<comment type="caution">
    <text evidence="6">Lacks conserved residue(s) required for the propagation of feature annotation.</text>
</comment>
<protein>
    <submittedName>
        <fullName evidence="10">Neurotrypsin-like</fullName>
    </submittedName>
</protein>
<dbReference type="InterPro" id="IPR036772">
    <property type="entry name" value="SRCR-like_dom_sf"/>
</dbReference>
<evidence type="ECO:0000256" key="1">
    <source>
        <dbReference type="ARBA" id="ARBA00022729"/>
    </source>
</evidence>
<evidence type="ECO:0000256" key="4">
    <source>
        <dbReference type="ARBA" id="ARBA00023170"/>
    </source>
</evidence>
<evidence type="ECO:0000313" key="10">
    <source>
        <dbReference type="RefSeq" id="XP_031549293.1"/>
    </source>
</evidence>
<feature type="chain" id="PRO_5028101711" evidence="7">
    <location>
        <begin position="24"/>
        <end position="245"/>
    </location>
</feature>
<evidence type="ECO:0000256" key="3">
    <source>
        <dbReference type="ARBA" id="ARBA00023157"/>
    </source>
</evidence>
<feature type="disulfide bond" evidence="6">
    <location>
        <begin position="205"/>
        <end position="215"/>
    </location>
</feature>
<dbReference type="AlphaFoldDB" id="A0A6P8H0T6"/>
<evidence type="ECO:0000256" key="6">
    <source>
        <dbReference type="PROSITE-ProRule" id="PRU00196"/>
    </source>
</evidence>
<evidence type="ECO:0000259" key="8">
    <source>
        <dbReference type="PROSITE" id="PS50287"/>
    </source>
</evidence>
<feature type="signal peptide" evidence="7">
    <location>
        <begin position="1"/>
        <end position="23"/>
    </location>
</feature>
<dbReference type="Gene3D" id="3.10.250.10">
    <property type="entry name" value="SRCR-like domain"/>
    <property type="match status" value="2"/>
</dbReference>
<dbReference type="OrthoDB" id="10051855at2759"/>
<evidence type="ECO:0000313" key="9">
    <source>
        <dbReference type="Proteomes" id="UP000515163"/>
    </source>
</evidence>
<dbReference type="Pfam" id="PF00530">
    <property type="entry name" value="SRCR"/>
    <property type="match status" value="2"/>
</dbReference>
<keyword evidence="1 7" id="KW-0732">Signal</keyword>
<sequence length="245" mass="27425">MAGALTLKCSYFCLICMVCEAWANSCICSYHVRLVENSLPNAGRVEVYYNNYWRSICDTSWDLQNAHVICRMLGYEQGAIAAIRGFQGSDDFWLSGVNCTGNETTIESCKNLKWGNRNCTNSRAGVVCTSDHRRDVAVRLVNGSSPNSGRVEVRYFGVWGTVCHDTWDSRDAHVVCRMLNYSKASWAGTSKVQGSGPILLDDIKCLGNEKSLEDCFITQWGRHDCYHHEDAAVTCENATQGKFHF</sequence>
<dbReference type="PROSITE" id="PS50287">
    <property type="entry name" value="SRCR_2"/>
    <property type="match status" value="2"/>
</dbReference>
<feature type="domain" description="SRCR" evidence="8">
    <location>
        <begin position="138"/>
        <end position="236"/>
    </location>
</feature>
<dbReference type="GO" id="GO:0016020">
    <property type="term" value="C:membrane"/>
    <property type="evidence" value="ECO:0007669"/>
    <property type="project" value="InterPro"/>
</dbReference>
<evidence type="ECO:0000256" key="5">
    <source>
        <dbReference type="ARBA" id="ARBA00023180"/>
    </source>
</evidence>
<dbReference type="PANTHER" id="PTHR48071:SF18">
    <property type="entry name" value="DELETED IN MALIGNANT BRAIN TUMORS 1 PROTEIN-RELATED"/>
    <property type="match status" value="1"/>
</dbReference>
<dbReference type="FunFam" id="3.10.250.10:FF:000011">
    <property type="entry name" value="Scavenger receptor class A member 5"/>
    <property type="match status" value="1"/>
</dbReference>
<dbReference type="KEGG" id="aten:116286848"/>
<dbReference type="InParanoid" id="A0A6P8H0T6"/>
<dbReference type="RefSeq" id="XP_031549293.1">
    <property type="nucleotide sequence ID" value="XM_031693433.1"/>
</dbReference>
<accession>A0A6P8H0T6</accession>
<dbReference type="PRINTS" id="PR00258">
    <property type="entry name" value="SPERACTRCPTR"/>
</dbReference>
<name>A0A6P8H0T6_ACTTE</name>
<gene>
    <name evidence="10" type="primary">LOC116286848</name>
</gene>
<dbReference type="GeneID" id="116286848"/>
<organism evidence="9 10">
    <name type="scientific">Actinia tenebrosa</name>
    <name type="common">Australian red waratah sea anemone</name>
    <dbReference type="NCBI Taxonomy" id="6105"/>
    <lineage>
        <taxon>Eukaryota</taxon>
        <taxon>Metazoa</taxon>
        <taxon>Cnidaria</taxon>
        <taxon>Anthozoa</taxon>
        <taxon>Hexacorallia</taxon>
        <taxon>Actiniaria</taxon>
        <taxon>Actiniidae</taxon>
        <taxon>Actinia</taxon>
    </lineage>
</organism>
<feature type="domain" description="SRCR" evidence="8">
    <location>
        <begin position="32"/>
        <end position="129"/>
    </location>
</feature>
<dbReference type="PANTHER" id="PTHR48071">
    <property type="entry name" value="SRCR DOMAIN-CONTAINING PROTEIN"/>
    <property type="match status" value="1"/>
</dbReference>
<keyword evidence="2" id="KW-0677">Repeat</keyword>
<keyword evidence="3 6" id="KW-1015">Disulfide bond</keyword>
<dbReference type="FunFam" id="3.10.250.10:FF:000007">
    <property type="entry name" value="Soluble scavenger receptor cysteine-rich domain-containing protein SSC5D"/>
    <property type="match status" value="1"/>
</dbReference>
<evidence type="ECO:0000256" key="7">
    <source>
        <dbReference type="SAM" id="SignalP"/>
    </source>
</evidence>
<dbReference type="SMART" id="SM00202">
    <property type="entry name" value="SR"/>
    <property type="match status" value="2"/>
</dbReference>
<feature type="disulfide bond" evidence="6">
    <location>
        <begin position="99"/>
        <end position="109"/>
    </location>
</feature>
<evidence type="ECO:0000256" key="2">
    <source>
        <dbReference type="ARBA" id="ARBA00022737"/>
    </source>
</evidence>
<proteinExistence type="predicted"/>
<reference evidence="10" key="1">
    <citation type="submission" date="2025-08" db="UniProtKB">
        <authorList>
            <consortium name="RefSeq"/>
        </authorList>
    </citation>
    <scope>IDENTIFICATION</scope>
    <source>
        <tissue evidence="10">Tentacle</tissue>
    </source>
</reference>
<dbReference type="InterPro" id="IPR001190">
    <property type="entry name" value="SRCR"/>
</dbReference>
<dbReference type="Proteomes" id="UP000515163">
    <property type="component" value="Unplaced"/>
</dbReference>
<dbReference type="SUPFAM" id="SSF56487">
    <property type="entry name" value="SRCR-like"/>
    <property type="match status" value="2"/>
</dbReference>